<evidence type="ECO:0008006" key="6">
    <source>
        <dbReference type="Google" id="ProtNLM"/>
    </source>
</evidence>
<accession>A0AAV9ZXC0</accession>
<proteinExistence type="predicted"/>
<evidence type="ECO:0000313" key="4">
    <source>
        <dbReference type="EMBL" id="KAK7030097.1"/>
    </source>
</evidence>
<sequence>MPPPLGCFLLPAFAALPRTLGCIPLSTRTIVMAMNGIGSQNSLVKMPASDHEENKLPRGFSASTGRVVKLVFSPDKLAGIWSSPPSISAPKTDPPGCSGAIEFPGIDLSVKSSGVD</sequence>
<organism evidence="3 5">
    <name type="scientific">Favolaschia claudopus</name>
    <dbReference type="NCBI Taxonomy" id="2862362"/>
    <lineage>
        <taxon>Eukaryota</taxon>
        <taxon>Fungi</taxon>
        <taxon>Dikarya</taxon>
        <taxon>Basidiomycota</taxon>
        <taxon>Agaricomycotina</taxon>
        <taxon>Agaricomycetes</taxon>
        <taxon>Agaricomycetidae</taxon>
        <taxon>Agaricales</taxon>
        <taxon>Marasmiineae</taxon>
        <taxon>Mycenaceae</taxon>
        <taxon>Favolaschia</taxon>
    </lineage>
</organism>
<evidence type="ECO:0000256" key="2">
    <source>
        <dbReference type="SAM" id="SignalP"/>
    </source>
</evidence>
<keyword evidence="2" id="KW-0732">Signal</keyword>
<protein>
    <recommendedName>
        <fullName evidence="6">Secreted protein</fullName>
    </recommendedName>
</protein>
<dbReference type="AlphaFoldDB" id="A0AAV9ZXC0"/>
<feature type="region of interest" description="Disordered" evidence="1">
    <location>
        <begin position="83"/>
        <end position="103"/>
    </location>
</feature>
<keyword evidence="5" id="KW-1185">Reference proteome</keyword>
<feature type="signal peptide" evidence="2">
    <location>
        <begin position="1"/>
        <end position="21"/>
    </location>
</feature>
<evidence type="ECO:0000313" key="5">
    <source>
        <dbReference type="Proteomes" id="UP001362999"/>
    </source>
</evidence>
<feature type="chain" id="PRO_5044716782" description="Secreted protein" evidence="2">
    <location>
        <begin position="22"/>
        <end position="116"/>
    </location>
</feature>
<evidence type="ECO:0000313" key="3">
    <source>
        <dbReference type="EMBL" id="KAK6993038.1"/>
    </source>
</evidence>
<gene>
    <name evidence="4" type="ORF">R3P38DRAFT_2775525</name>
    <name evidence="3" type="ORF">R3P38DRAFT_2801012</name>
</gene>
<dbReference type="Proteomes" id="UP001362999">
    <property type="component" value="Unassembled WGS sequence"/>
</dbReference>
<dbReference type="EMBL" id="JAWWNJ010000026">
    <property type="protein sequence ID" value="KAK7030097.1"/>
    <property type="molecule type" value="Genomic_DNA"/>
</dbReference>
<dbReference type="EMBL" id="JAWWNJ010000104">
    <property type="protein sequence ID" value="KAK6993038.1"/>
    <property type="molecule type" value="Genomic_DNA"/>
</dbReference>
<reference evidence="3 5" key="1">
    <citation type="journal article" date="2024" name="J Genomics">
        <title>Draft genome sequencing and assembly of Favolaschia claudopus CIRM-BRFM 2984 isolated from oak limbs.</title>
        <authorList>
            <person name="Navarro D."/>
            <person name="Drula E."/>
            <person name="Chaduli D."/>
            <person name="Cazenave R."/>
            <person name="Ahrendt S."/>
            <person name="Wang J."/>
            <person name="Lipzen A."/>
            <person name="Daum C."/>
            <person name="Barry K."/>
            <person name="Grigoriev I.V."/>
            <person name="Favel A."/>
            <person name="Rosso M.N."/>
            <person name="Martin F."/>
        </authorList>
    </citation>
    <scope>NUCLEOTIDE SEQUENCE [LARGE SCALE GENOMIC DNA]</scope>
    <source>
        <strain evidence="3 5">CIRM-BRFM 2984</strain>
    </source>
</reference>
<name>A0AAV9ZXC0_9AGAR</name>
<evidence type="ECO:0000256" key="1">
    <source>
        <dbReference type="SAM" id="MobiDB-lite"/>
    </source>
</evidence>
<comment type="caution">
    <text evidence="3">The sequence shown here is derived from an EMBL/GenBank/DDBJ whole genome shotgun (WGS) entry which is preliminary data.</text>
</comment>